<dbReference type="InterPro" id="IPR040605">
    <property type="entry name" value="Glyco_hydro2_dom5"/>
</dbReference>
<dbReference type="PANTHER" id="PTHR42732">
    <property type="entry name" value="BETA-GALACTOSIDASE"/>
    <property type="match status" value="1"/>
</dbReference>
<dbReference type="Pfam" id="PF02836">
    <property type="entry name" value="Glyco_hydro_2_C"/>
    <property type="match status" value="1"/>
</dbReference>
<dbReference type="Pfam" id="PF18565">
    <property type="entry name" value="Glyco_hydro2_C5"/>
    <property type="match status" value="1"/>
</dbReference>
<dbReference type="Gene3D" id="3.20.20.80">
    <property type="entry name" value="Glycosidases"/>
    <property type="match status" value="1"/>
</dbReference>
<proteinExistence type="inferred from homology"/>
<dbReference type="InterPro" id="IPR032311">
    <property type="entry name" value="DUF4982"/>
</dbReference>
<accession>A0AAW7X5B1</accession>
<feature type="domain" description="Glycosyl hydrolases family 2 sugar binding" evidence="6">
    <location>
        <begin position="95"/>
        <end position="189"/>
    </location>
</feature>
<dbReference type="Proteomes" id="UP001169760">
    <property type="component" value="Unassembled WGS sequence"/>
</dbReference>
<reference evidence="9" key="1">
    <citation type="submission" date="2023-07" db="EMBL/GenBank/DDBJ databases">
        <title>Genome content predicts the carbon catabolic preferences of heterotrophic bacteria.</title>
        <authorList>
            <person name="Gralka M."/>
        </authorList>
    </citation>
    <scope>NUCLEOTIDE SEQUENCE</scope>
    <source>
        <strain evidence="9">I3M17_2</strain>
    </source>
</reference>
<evidence type="ECO:0000313" key="9">
    <source>
        <dbReference type="EMBL" id="MDO6422886.1"/>
    </source>
</evidence>
<dbReference type="SUPFAM" id="SSF51445">
    <property type="entry name" value="(Trans)glycosidases"/>
    <property type="match status" value="1"/>
</dbReference>
<protein>
    <submittedName>
        <fullName evidence="9">Glycoside hydrolase family 2 TIM barrel-domain containing protein</fullName>
    </submittedName>
</protein>
<dbReference type="InterPro" id="IPR008979">
    <property type="entry name" value="Galactose-bd-like_sf"/>
</dbReference>
<comment type="similarity">
    <text evidence="1">Belongs to the glycosyl hydrolase 2 family.</text>
</comment>
<dbReference type="SUPFAM" id="SSF49303">
    <property type="entry name" value="beta-Galactosidase/glucuronidase domain"/>
    <property type="match status" value="1"/>
</dbReference>
<organism evidence="9 10">
    <name type="scientific">Saccharophagus degradans</name>
    <dbReference type="NCBI Taxonomy" id="86304"/>
    <lineage>
        <taxon>Bacteria</taxon>
        <taxon>Pseudomonadati</taxon>
        <taxon>Pseudomonadota</taxon>
        <taxon>Gammaproteobacteria</taxon>
        <taxon>Cellvibrionales</taxon>
        <taxon>Cellvibrionaceae</taxon>
        <taxon>Saccharophagus</taxon>
    </lineage>
</organism>
<dbReference type="Pfam" id="PF02837">
    <property type="entry name" value="Glyco_hydro_2_N"/>
    <property type="match status" value="1"/>
</dbReference>
<name>A0AAW7X5B1_9GAMM</name>
<dbReference type="Gene3D" id="2.60.120.260">
    <property type="entry name" value="Galactose-binding domain-like"/>
    <property type="match status" value="1"/>
</dbReference>
<dbReference type="EMBL" id="JAUOPB010000007">
    <property type="protein sequence ID" value="MDO6422886.1"/>
    <property type="molecule type" value="Genomic_DNA"/>
</dbReference>
<dbReference type="InterPro" id="IPR051913">
    <property type="entry name" value="GH2_Domain-Containing"/>
</dbReference>
<dbReference type="GO" id="GO:0005975">
    <property type="term" value="P:carbohydrate metabolic process"/>
    <property type="evidence" value="ECO:0007669"/>
    <property type="project" value="InterPro"/>
</dbReference>
<dbReference type="PRINTS" id="PR00132">
    <property type="entry name" value="GLHYDRLASE2"/>
</dbReference>
<dbReference type="AlphaFoldDB" id="A0AAW7X5B1"/>
<dbReference type="InterPro" id="IPR006101">
    <property type="entry name" value="Glyco_hydro_2"/>
</dbReference>
<dbReference type="InterPro" id="IPR036156">
    <property type="entry name" value="Beta-gal/glucu_dom_sf"/>
</dbReference>
<dbReference type="InterPro" id="IPR006104">
    <property type="entry name" value="Glyco_hydro_2_N"/>
</dbReference>
<dbReference type="Gene3D" id="2.60.40.10">
    <property type="entry name" value="Immunoglobulins"/>
    <property type="match status" value="3"/>
</dbReference>
<sequence length="859" mass="97172">MDLRITSYILILALFSSVGFAIPADKNSDTSLQTIAHSREYNFNFGWSFKLGDNPKYSETTYDDSGWRNLRLPHDWSIEHDFDPTLDGATAYLPGGIGWYRKSFITPQNKSAKRFYILFDGIYNHSTIWLNGKKIGGRINGYTPFYYDITEQLAKAGGENVLAVRVDRSRYIDSRWYPGAGIYRNVTMVAVDPLHIPIWGVYVQTPVATKERAEVALAIEVNNKRAAPAEFVIETKILDANAKEVGRAQSTEKIPAGEVGVFQKNIAFNSPRLWSPEQPALYTAITIIRQGEHIVDRLETRFGVRDIYFDPKTGFYLNGVKTAIKGVNLHHDAGAVGVAVPKDVWRRRLASLKRAGTNAIRTAHNPASEEFLNLCDEMGFLVQAEIFDEWDNPKDKRLNQWERHSDRISRGYADYFQQEAEEDLKLAVKRDRNHPSIFMWSIGNEIEWTYPRYKAATGYFDMNASGNYFYNPPFITEQEIKDRFHKSEPGQYVLAKTAAKLSNWVNELDTTRPVTANLILPSVSHISGYTDALDVVGYSYRRVIYDYGHERYPDKPIMGTENVVQWHEWKAVIEREFISGTFLWTGVDYLGEAHGAWPRKAVRSGMLDLAGFETPAYSLYRTLWSDEPYIAITTQTEDKSLYKRDGKQKVVEKTPGDWQYRVWGWQDVNRHWNYNKNELVIVEVLSNCPSVELLLNGRSLGVQLLADNPDRILKWAVPFSAGALTAKGVGECSTLAKIETAGNPVAVSHTIDHKKLPLDGESVAHVEVQLVDKKGRPVSHQDVVIEFELADELELLGTDNGRTSRMERYKSTRLRTSEGKALLIVRAKASATTQPLGAAAIKTIDLEKAISTKIMGAVQ</sequence>
<evidence type="ECO:0000259" key="5">
    <source>
        <dbReference type="Pfam" id="PF02836"/>
    </source>
</evidence>
<evidence type="ECO:0000256" key="1">
    <source>
        <dbReference type="ARBA" id="ARBA00007401"/>
    </source>
</evidence>
<evidence type="ECO:0000259" key="8">
    <source>
        <dbReference type="Pfam" id="PF18565"/>
    </source>
</evidence>
<evidence type="ECO:0000313" key="10">
    <source>
        <dbReference type="Proteomes" id="UP001169760"/>
    </source>
</evidence>
<keyword evidence="2 9" id="KW-0378">Hydrolase</keyword>
<evidence type="ECO:0000256" key="2">
    <source>
        <dbReference type="ARBA" id="ARBA00022801"/>
    </source>
</evidence>
<feature type="domain" description="Glycoside hydrolase family 2 immunoglobulin-like beta-sandwich" evidence="4">
    <location>
        <begin position="198"/>
        <end position="305"/>
    </location>
</feature>
<comment type="caution">
    <text evidence="9">The sequence shown here is derived from an EMBL/GenBank/DDBJ whole genome shotgun (WGS) entry which is preliminary data.</text>
</comment>
<feature type="domain" description="DUF4982" evidence="7">
    <location>
        <begin position="680"/>
        <end position="729"/>
    </location>
</feature>
<dbReference type="InterPro" id="IPR023232">
    <property type="entry name" value="Glyco_hydro_2_AS"/>
</dbReference>
<dbReference type="InterPro" id="IPR006102">
    <property type="entry name" value="Ig-like_GH2"/>
</dbReference>
<dbReference type="SUPFAM" id="SSF49785">
    <property type="entry name" value="Galactose-binding domain-like"/>
    <property type="match status" value="1"/>
</dbReference>
<evidence type="ECO:0000259" key="6">
    <source>
        <dbReference type="Pfam" id="PF02837"/>
    </source>
</evidence>
<dbReference type="Pfam" id="PF16355">
    <property type="entry name" value="DUF4982"/>
    <property type="match status" value="1"/>
</dbReference>
<dbReference type="InterPro" id="IPR013783">
    <property type="entry name" value="Ig-like_fold"/>
</dbReference>
<dbReference type="GO" id="GO:0004553">
    <property type="term" value="F:hydrolase activity, hydrolyzing O-glycosyl compounds"/>
    <property type="evidence" value="ECO:0007669"/>
    <property type="project" value="InterPro"/>
</dbReference>
<gene>
    <name evidence="9" type="ORF">Q4521_10415</name>
</gene>
<dbReference type="InterPro" id="IPR006103">
    <property type="entry name" value="Glyco_hydro_2_cat"/>
</dbReference>
<keyword evidence="3" id="KW-0326">Glycosidase</keyword>
<dbReference type="InterPro" id="IPR017853">
    <property type="entry name" value="GH"/>
</dbReference>
<feature type="domain" description="Glycoside hydrolase family 2" evidence="8">
    <location>
        <begin position="750"/>
        <end position="834"/>
    </location>
</feature>
<dbReference type="PANTHER" id="PTHR42732:SF1">
    <property type="entry name" value="BETA-MANNOSIDASE"/>
    <property type="match status" value="1"/>
</dbReference>
<dbReference type="RefSeq" id="WP_303492760.1">
    <property type="nucleotide sequence ID" value="NZ_JAUOPB010000007.1"/>
</dbReference>
<feature type="domain" description="Glycoside hydrolase family 2 catalytic" evidence="5">
    <location>
        <begin position="314"/>
        <end position="446"/>
    </location>
</feature>
<evidence type="ECO:0000256" key="3">
    <source>
        <dbReference type="ARBA" id="ARBA00023295"/>
    </source>
</evidence>
<evidence type="ECO:0000259" key="7">
    <source>
        <dbReference type="Pfam" id="PF16355"/>
    </source>
</evidence>
<evidence type="ECO:0000259" key="4">
    <source>
        <dbReference type="Pfam" id="PF00703"/>
    </source>
</evidence>
<dbReference type="Pfam" id="PF00703">
    <property type="entry name" value="Glyco_hydro_2"/>
    <property type="match status" value="1"/>
</dbReference>
<dbReference type="PROSITE" id="PS00608">
    <property type="entry name" value="GLYCOSYL_HYDROL_F2_2"/>
    <property type="match status" value="1"/>
</dbReference>